<dbReference type="Proteomes" id="UP001142055">
    <property type="component" value="Chromosome 3"/>
</dbReference>
<dbReference type="InterPro" id="IPR036915">
    <property type="entry name" value="Cyclin-like_sf"/>
</dbReference>
<evidence type="ECO:0000313" key="3">
    <source>
        <dbReference type="EMBL" id="KAJ6216340.1"/>
    </source>
</evidence>
<reference evidence="3" key="1">
    <citation type="submission" date="2022-12" db="EMBL/GenBank/DDBJ databases">
        <title>Genome assemblies of Blomia tropicalis.</title>
        <authorList>
            <person name="Cui Y."/>
        </authorList>
    </citation>
    <scope>NUCLEOTIDE SEQUENCE</scope>
    <source>
        <tissue evidence="3">Adult mites</tissue>
    </source>
</reference>
<dbReference type="InterPro" id="IPR006671">
    <property type="entry name" value="Cyclin_N"/>
</dbReference>
<dbReference type="GO" id="GO:0016538">
    <property type="term" value="F:cyclin-dependent protein serine/threonine kinase regulator activity"/>
    <property type="evidence" value="ECO:0007669"/>
    <property type="project" value="InterPro"/>
</dbReference>
<evidence type="ECO:0000256" key="1">
    <source>
        <dbReference type="ARBA" id="ARBA00023127"/>
    </source>
</evidence>
<proteinExistence type="predicted"/>
<dbReference type="SUPFAM" id="SSF47954">
    <property type="entry name" value="Cyclin-like"/>
    <property type="match status" value="2"/>
</dbReference>
<dbReference type="Gene3D" id="1.10.472.10">
    <property type="entry name" value="Cyclin-like"/>
    <property type="match status" value="2"/>
</dbReference>
<keyword evidence="4" id="KW-1185">Reference proteome</keyword>
<dbReference type="PANTHER" id="PTHR10026">
    <property type="entry name" value="CYCLIN"/>
    <property type="match status" value="1"/>
</dbReference>
<dbReference type="GO" id="GO:0006357">
    <property type="term" value="P:regulation of transcription by RNA polymerase II"/>
    <property type="evidence" value="ECO:0007669"/>
    <property type="project" value="InterPro"/>
</dbReference>
<protein>
    <recommendedName>
        <fullName evidence="2">Cyclin N-terminal domain-containing protein</fullName>
    </recommendedName>
</protein>
<dbReference type="PIRSF" id="PIRSF028758">
    <property type="entry name" value="Cyclin, C/H/G types"/>
    <property type="match status" value="1"/>
</dbReference>
<gene>
    <name evidence="3" type="ORF">RDWZM_007497</name>
</gene>
<name>A0A9Q0RJH1_BLOTA</name>
<dbReference type="Pfam" id="PF00134">
    <property type="entry name" value="Cyclin_N"/>
    <property type="match status" value="1"/>
</dbReference>
<dbReference type="EMBL" id="JAPWDV010000003">
    <property type="protein sequence ID" value="KAJ6216340.1"/>
    <property type="molecule type" value="Genomic_DNA"/>
</dbReference>
<accession>A0A9Q0RJH1</accession>
<evidence type="ECO:0000313" key="4">
    <source>
        <dbReference type="Proteomes" id="UP001142055"/>
    </source>
</evidence>
<dbReference type="OMA" id="HVESNKA"/>
<dbReference type="InterPro" id="IPR043198">
    <property type="entry name" value="Cyclin/Ssn8"/>
</dbReference>
<evidence type="ECO:0000259" key="2">
    <source>
        <dbReference type="Pfam" id="PF00134"/>
    </source>
</evidence>
<comment type="caution">
    <text evidence="3">The sequence shown here is derived from an EMBL/GenBank/DDBJ whole genome shotgun (WGS) entry which is preliminary data.</text>
</comment>
<feature type="domain" description="Cyclin N-terminal" evidence="2">
    <location>
        <begin position="3"/>
        <end position="138"/>
    </location>
</feature>
<organism evidence="3 4">
    <name type="scientific">Blomia tropicalis</name>
    <name type="common">Mite</name>
    <dbReference type="NCBI Taxonomy" id="40697"/>
    <lineage>
        <taxon>Eukaryota</taxon>
        <taxon>Metazoa</taxon>
        <taxon>Ecdysozoa</taxon>
        <taxon>Arthropoda</taxon>
        <taxon>Chelicerata</taxon>
        <taxon>Arachnida</taxon>
        <taxon>Acari</taxon>
        <taxon>Acariformes</taxon>
        <taxon>Sarcoptiformes</taxon>
        <taxon>Astigmata</taxon>
        <taxon>Glycyphagoidea</taxon>
        <taxon>Echimyopodidae</taxon>
        <taxon>Blomia</taxon>
    </lineage>
</organism>
<dbReference type="AlphaFoldDB" id="A0A9Q0RJH1"/>
<sequence length="250" mass="29350">MERKNAIELAIKSAIHLQLHSDTICTACQYLHRFYYYIDTIVKEDCSDATNQLRNCDTGIVVTTCLYIASKTNENHVRLSELISSVYHHVKAKQANMTVINYDNYQLLTKEEKNYWKLRDSVVEFEFYLLRVLQFNLTIDLPHKYLIFYLKSLSDWIHNNTLIEELFLLSWSLLNDYYCHHPESGKCKPNQCALACIQLAIKIISPKIRPLIENKQTNKCWYTNFDNSLKSDQIEIIIDQVLSITSTEHE</sequence>
<keyword evidence="1" id="KW-0195">Cyclin</keyword>